<comment type="caution">
    <text evidence="1">The sequence shown here is derived from an EMBL/GenBank/DDBJ whole genome shotgun (WGS) entry which is preliminary data.</text>
</comment>
<name>A0A3M7L722_AUXPR</name>
<feature type="non-terminal residue" evidence="1">
    <location>
        <position position="88"/>
    </location>
</feature>
<organism evidence="1 2">
    <name type="scientific">Auxenochlorella protothecoides</name>
    <name type="common">Green microalga</name>
    <name type="synonym">Chlorella protothecoides</name>
    <dbReference type="NCBI Taxonomy" id="3075"/>
    <lineage>
        <taxon>Eukaryota</taxon>
        <taxon>Viridiplantae</taxon>
        <taxon>Chlorophyta</taxon>
        <taxon>core chlorophytes</taxon>
        <taxon>Trebouxiophyceae</taxon>
        <taxon>Chlorellales</taxon>
        <taxon>Chlorellaceae</taxon>
        <taxon>Auxenochlorella</taxon>
    </lineage>
</organism>
<dbReference type="AlphaFoldDB" id="A0A3M7L722"/>
<accession>A0A3M7L722</accession>
<gene>
    <name evidence="1" type="ORF">APUTEX25_001697</name>
</gene>
<dbReference type="Proteomes" id="UP000279271">
    <property type="component" value="Unassembled WGS sequence"/>
</dbReference>
<evidence type="ECO:0000313" key="2">
    <source>
        <dbReference type="Proteomes" id="UP000279271"/>
    </source>
</evidence>
<evidence type="ECO:0000313" key="1">
    <source>
        <dbReference type="EMBL" id="RMZ57815.1"/>
    </source>
</evidence>
<feature type="non-terminal residue" evidence="1">
    <location>
        <position position="1"/>
    </location>
</feature>
<reference evidence="2" key="1">
    <citation type="journal article" date="2018" name="Algal Res.">
        <title>Characterization of plant carbon substrate utilization by Auxenochlorella protothecoides.</title>
        <authorList>
            <person name="Vogler B.W."/>
            <person name="Starkenburg S.R."/>
            <person name="Sudasinghe N."/>
            <person name="Schambach J.Y."/>
            <person name="Rollin J.A."/>
            <person name="Pattathil S."/>
            <person name="Barry A.N."/>
        </authorList>
    </citation>
    <scope>NUCLEOTIDE SEQUENCE [LARGE SCALE GENOMIC DNA]</scope>
    <source>
        <strain evidence="2">UTEX 25</strain>
    </source>
</reference>
<protein>
    <submittedName>
        <fullName evidence="1">Uncharacterized protein</fullName>
    </submittedName>
</protein>
<sequence length="88" mass="9412">HTRVRREPAQELVRAAHVAGRAFHAGANQGRIGGQGHGGVLEQRQAVQRARGQARPGPSHTLASRNTAAMKSGSFRLRDVEARAAVWG</sequence>
<dbReference type="EMBL" id="QOKY01000039">
    <property type="protein sequence ID" value="RMZ57815.1"/>
    <property type="molecule type" value="Genomic_DNA"/>
</dbReference>
<proteinExistence type="predicted"/>